<keyword evidence="1" id="KW-0732">Signal</keyword>
<evidence type="ECO:0000313" key="2">
    <source>
        <dbReference type="EMBL" id="GFH46564.1"/>
    </source>
</evidence>
<evidence type="ECO:0000313" key="3">
    <source>
        <dbReference type="Proteomes" id="UP001054902"/>
    </source>
</evidence>
<sequence length="188" mass="21182">MFKFSFLLLIVVLSLQRQTASALLAPSMRAKVDARDLELTRQAIMAHFDRLDTTTSSRSMEVESNIETSVEMKLNTVKEVTKAAMKESMRKQLSKKSFVPKEILSKYTFNPLKNVIVQKGSSIKKALKNRRSSQTVPSVSVYKPSFAEIDVKNVFKCVSVQSLEEKSLKVVSLLSRIISLGQLEICFD</sequence>
<accession>A0AAD3H1M2</accession>
<comment type="caution">
    <text evidence="2">The sequence shown here is derived from an EMBL/GenBank/DDBJ whole genome shotgun (WGS) entry which is preliminary data.</text>
</comment>
<evidence type="ECO:0000256" key="1">
    <source>
        <dbReference type="SAM" id="SignalP"/>
    </source>
</evidence>
<proteinExistence type="predicted"/>
<dbReference type="AlphaFoldDB" id="A0AAD3H1M2"/>
<keyword evidence="3" id="KW-1185">Reference proteome</keyword>
<feature type="signal peptide" evidence="1">
    <location>
        <begin position="1"/>
        <end position="22"/>
    </location>
</feature>
<dbReference type="EMBL" id="BLLK01000022">
    <property type="protein sequence ID" value="GFH46564.1"/>
    <property type="molecule type" value="Genomic_DNA"/>
</dbReference>
<name>A0AAD3H1M2_9STRA</name>
<reference evidence="2 3" key="1">
    <citation type="journal article" date="2021" name="Sci. Rep.">
        <title>The genome of the diatom Chaetoceros tenuissimus carries an ancient integrated fragment of an extant virus.</title>
        <authorList>
            <person name="Hongo Y."/>
            <person name="Kimura K."/>
            <person name="Takaki Y."/>
            <person name="Yoshida Y."/>
            <person name="Baba S."/>
            <person name="Kobayashi G."/>
            <person name="Nagasaki K."/>
            <person name="Hano T."/>
            <person name="Tomaru Y."/>
        </authorList>
    </citation>
    <scope>NUCLEOTIDE SEQUENCE [LARGE SCALE GENOMIC DNA]</scope>
    <source>
        <strain evidence="2 3">NIES-3715</strain>
    </source>
</reference>
<gene>
    <name evidence="2" type="ORF">CTEN210_03038</name>
</gene>
<dbReference type="Proteomes" id="UP001054902">
    <property type="component" value="Unassembled WGS sequence"/>
</dbReference>
<protein>
    <submittedName>
        <fullName evidence="2">Uncharacterized protein</fullName>
    </submittedName>
</protein>
<feature type="chain" id="PRO_5041960299" evidence="1">
    <location>
        <begin position="23"/>
        <end position="188"/>
    </location>
</feature>
<organism evidence="2 3">
    <name type="scientific">Chaetoceros tenuissimus</name>
    <dbReference type="NCBI Taxonomy" id="426638"/>
    <lineage>
        <taxon>Eukaryota</taxon>
        <taxon>Sar</taxon>
        <taxon>Stramenopiles</taxon>
        <taxon>Ochrophyta</taxon>
        <taxon>Bacillariophyta</taxon>
        <taxon>Coscinodiscophyceae</taxon>
        <taxon>Chaetocerotophycidae</taxon>
        <taxon>Chaetocerotales</taxon>
        <taxon>Chaetocerotaceae</taxon>
        <taxon>Chaetoceros</taxon>
    </lineage>
</organism>